<sequence>MEQINSTVDTVNISSSPAPPVAWEASALVPAIILSLCFLLGVPGNIAVILLKSKWLHLSSLSQNLMLNLAVSDLLCLVTLPLWIYDFLWNWIFSLVACKLISYLVYCSIYSSLLTVTSLSVQRYLKVVYMHRCLDQRKQNRLLVLLWLVSMILSIPMLIVSQLTQNQQGTHCRPQYILDTQLEALLLIESLVGFLSLFVVTFAYICIARKVRKLSLFKLPRTTRLSTSIILTFFVLWLPNHTINVLGVVAVSQKNEGLFKLCMDSWNLVGALTFVNSCMNPILYTYATCNM</sequence>
<evidence type="ECO:0000256" key="4">
    <source>
        <dbReference type="ARBA" id="ARBA00022989"/>
    </source>
</evidence>
<dbReference type="FunFam" id="1.20.1070.10:FF:000109">
    <property type="entry name" value="Leukotriene B4 receptor"/>
    <property type="match status" value="1"/>
</dbReference>
<evidence type="ECO:0000256" key="5">
    <source>
        <dbReference type="ARBA" id="ARBA00023040"/>
    </source>
</evidence>
<dbReference type="GO" id="GO:0007204">
    <property type="term" value="P:positive regulation of cytosolic calcium ion concentration"/>
    <property type="evidence" value="ECO:0007669"/>
    <property type="project" value="TreeGrafter"/>
</dbReference>
<evidence type="ECO:0000256" key="8">
    <source>
        <dbReference type="ARBA" id="ARBA00023180"/>
    </source>
</evidence>
<evidence type="ECO:0000256" key="2">
    <source>
        <dbReference type="ARBA" id="ARBA00022475"/>
    </source>
</evidence>
<keyword evidence="4 10" id="KW-1133">Transmembrane helix</keyword>
<keyword evidence="9" id="KW-0807">Transducer</keyword>
<evidence type="ECO:0000259" key="11">
    <source>
        <dbReference type="PROSITE" id="PS50262"/>
    </source>
</evidence>
<evidence type="ECO:0000313" key="13">
    <source>
        <dbReference type="Proteomes" id="UP000503349"/>
    </source>
</evidence>
<dbReference type="GO" id="GO:0019722">
    <property type="term" value="P:calcium-mediated signaling"/>
    <property type="evidence" value="ECO:0007669"/>
    <property type="project" value="TreeGrafter"/>
</dbReference>
<feature type="transmembrane region" description="Helical" evidence="10">
    <location>
        <begin position="265"/>
        <end position="287"/>
    </location>
</feature>
<dbReference type="GO" id="GO:0060326">
    <property type="term" value="P:cell chemotaxis"/>
    <property type="evidence" value="ECO:0007669"/>
    <property type="project" value="TreeGrafter"/>
</dbReference>
<comment type="subcellular location">
    <subcellularLocation>
        <location evidence="1">Cell membrane</location>
        <topology evidence="1">Multi-pass membrane protein</topology>
    </subcellularLocation>
</comment>
<dbReference type="AlphaFoldDB" id="A0A6G1QJL8"/>
<dbReference type="InterPro" id="IPR000276">
    <property type="entry name" value="GPCR_Rhodpsn"/>
</dbReference>
<dbReference type="PANTHER" id="PTHR10489:SF946">
    <property type="entry name" value="LEUKOTRIENE B4 RECEPTOR 1-LIKE"/>
    <property type="match status" value="1"/>
</dbReference>
<feature type="transmembrane region" description="Helical" evidence="10">
    <location>
        <begin position="142"/>
        <end position="164"/>
    </location>
</feature>
<keyword evidence="5" id="KW-0297">G-protein coupled receptor</keyword>
<evidence type="ECO:0000313" key="12">
    <source>
        <dbReference type="EMBL" id="KAF3702742.1"/>
    </source>
</evidence>
<name>A0A6G1QJL8_CHAAH</name>
<evidence type="ECO:0000256" key="9">
    <source>
        <dbReference type="ARBA" id="ARBA00023224"/>
    </source>
</evidence>
<dbReference type="Gene3D" id="1.20.1070.10">
    <property type="entry name" value="Rhodopsin 7-helix transmembrane proteins"/>
    <property type="match status" value="1"/>
</dbReference>
<dbReference type="OrthoDB" id="5968937at2759"/>
<feature type="transmembrane region" description="Helical" evidence="10">
    <location>
        <begin position="184"/>
        <end position="207"/>
    </location>
</feature>
<keyword evidence="13" id="KW-1185">Reference proteome</keyword>
<accession>A0A6G1QJL8</accession>
<keyword evidence="2" id="KW-1003">Cell membrane</keyword>
<keyword evidence="7 12" id="KW-0675">Receptor</keyword>
<feature type="transmembrane region" description="Helical" evidence="10">
    <location>
        <begin position="91"/>
        <end position="121"/>
    </location>
</feature>
<gene>
    <name evidence="12" type="ORF">EXN66_Car018430</name>
</gene>
<evidence type="ECO:0000256" key="6">
    <source>
        <dbReference type="ARBA" id="ARBA00023136"/>
    </source>
</evidence>
<keyword evidence="3 10" id="KW-0812">Transmembrane</keyword>
<dbReference type="GO" id="GO:0004974">
    <property type="term" value="F:leukotriene receptor activity"/>
    <property type="evidence" value="ECO:0007669"/>
    <property type="project" value="UniProtKB-ARBA"/>
</dbReference>
<feature type="transmembrane region" description="Helical" evidence="10">
    <location>
        <begin position="27"/>
        <end position="53"/>
    </location>
</feature>
<feature type="transmembrane region" description="Helical" evidence="10">
    <location>
        <begin position="228"/>
        <end position="253"/>
    </location>
</feature>
<evidence type="ECO:0000256" key="7">
    <source>
        <dbReference type="ARBA" id="ARBA00023170"/>
    </source>
</evidence>
<protein>
    <submittedName>
        <fullName evidence="12">C-X-C chemokine receptor type 4</fullName>
    </submittedName>
</protein>
<keyword evidence="8" id="KW-0325">Glycoprotein</keyword>
<dbReference type="InterPro" id="IPR050119">
    <property type="entry name" value="CCR1-9-like"/>
</dbReference>
<dbReference type="GO" id="GO:0016493">
    <property type="term" value="F:C-C chemokine receptor activity"/>
    <property type="evidence" value="ECO:0007669"/>
    <property type="project" value="TreeGrafter"/>
</dbReference>
<dbReference type="SUPFAM" id="SSF81321">
    <property type="entry name" value="Family A G protein-coupled receptor-like"/>
    <property type="match status" value="1"/>
</dbReference>
<feature type="domain" description="G-protein coupled receptors family 1 profile" evidence="11">
    <location>
        <begin position="44"/>
        <end position="284"/>
    </location>
</feature>
<dbReference type="InterPro" id="IPR017452">
    <property type="entry name" value="GPCR_Rhodpsn_7TM"/>
</dbReference>
<reference evidence="13" key="2">
    <citation type="submission" date="2019-02" db="EMBL/GenBank/DDBJ databases">
        <title>Opniocepnalus argus Var Kimnra genome.</title>
        <authorList>
            <person name="Zhou C."/>
            <person name="Xiao S."/>
        </authorList>
    </citation>
    <scope>NUCLEOTIDE SEQUENCE [LARGE SCALE GENOMIC DNA]</scope>
</reference>
<dbReference type="Pfam" id="PF00001">
    <property type="entry name" value="7tm_1"/>
    <property type="match status" value="1"/>
</dbReference>
<dbReference type="GO" id="GO:0009897">
    <property type="term" value="C:external side of plasma membrane"/>
    <property type="evidence" value="ECO:0007669"/>
    <property type="project" value="TreeGrafter"/>
</dbReference>
<proteinExistence type="predicted"/>
<dbReference type="PRINTS" id="PR00237">
    <property type="entry name" value="GPCRRHODOPSN"/>
</dbReference>
<feature type="transmembrane region" description="Helical" evidence="10">
    <location>
        <begin position="65"/>
        <end position="85"/>
    </location>
</feature>
<keyword evidence="6 10" id="KW-0472">Membrane</keyword>
<dbReference type="EMBL" id="CM015729">
    <property type="protein sequence ID" value="KAF3702742.1"/>
    <property type="molecule type" value="Genomic_DNA"/>
</dbReference>
<evidence type="ECO:0000256" key="3">
    <source>
        <dbReference type="ARBA" id="ARBA00022692"/>
    </source>
</evidence>
<dbReference type="GO" id="GO:0019957">
    <property type="term" value="F:C-C chemokine binding"/>
    <property type="evidence" value="ECO:0007669"/>
    <property type="project" value="TreeGrafter"/>
</dbReference>
<dbReference type="PROSITE" id="PS50262">
    <property type="entry name" value="G_PROTEIN_RECEP_F1_2"/>
    <property type="match status" value="1"/>
</dbReference>
<reference evidence="12 13" key="1">
    <citation type="submission" date="2019-02" db="EMBL/GenBank/DDBJ databases">
        <title>Opniocepnalus argus genome.</title>
        <authorList>
            <person name="Zhou C."/>
            <person name="Xiao S."/>
        </authorList>
    </citation>
    <scope>NUCLEOTIDE SEQUENCE [LARGE SCALE GENOMIC DNA]</scope>
    <source>
        <strain evidence="12">OARG1902GOOAL</strain>
        <tissue evidence="12">Muscle</tissue>
    </source>
</reference>
<dbReference type="Proteomes" id="UP000503349">
    <property type="component" value="Chromosome 18"/>
</dbReference>
<dbReference type="PANTHER" id="PTHR10489">
    <property type="entry name" value="CELL ADHESION MOLECULE"/>
    <property type="match status" value="1"/>
</dbReference>
<dbReference type="GO" id="GO:0006955">
    <property type="term" value="P:immune response"/>
    <property type="evidence" value="ECO:0007669"/>
    <property type="project" value="TreeGrafter"/>
</dbReference>
<evidence type="ECO:0000256" key="10">
    <source>
        <dbReference type="SAM" id="Phobius"/>
    </source>
</evidence>
<organism evidence="12 13">
    <name type="scientific">Channa argus</name>
    <name type="common">Northern snakehead</name>
    <name type="synonym">Ophicephalus argus</name>
    <dbReference type="NCBI Taxonomy" id="215402"/>
    <lineage>
        <taxon>Eukaryota</taxon>
        <taxon>Metazoa</taxon>
        <taxon>Chordata</taxon>
        <taxon>Craniata</taxon>
        <taxon>Vertebrata</taxon>
        <taxon>Euteleostomi</taxon>
        <taxon>Actinopterygii</taxon>
        <taxon>Neopterygii</taxon>
        <taxon>Teleostei</taxon>
        <taxon>Neoteleostei</taxon>
        <taxon>Acanthomorphata</taxon>
        <taxon>Anabantaria</taxon>
        <taxon>Anabantiformes</taxon>
        <taxon>Channoidei</taxon>
        <taxon>Channidae</taxon>
        <taxon>Channa</taxon>
    </lineage>
</organism>
<evidence type="ECO:0000256" key="1">
    <source>
        <dbReference type="ARBA" id="ARBA00004651"/>
    </source>
</evidence>